<dbReference type="AlphaFoldDB" id="A0A2G9YI49"/>
<gene>
    <name evidence="1" type="ORF">COX41_05680</name>
</gene>
<evidence type="ECO:0000313" key="2">
    <source>
        <dbReference type="Proteomes" id="UP000231292"/>
    </source>
</evidence>
<sequence>MSGFDRIIITAASSNIPPPLLEQSNENGKLVLPKGGRFSQVLTLAEKKNGKIELSNICACVFVPLVGKYG</sequence>
<evidence type="ECO:0000313" key="1">
    <source>
        <dbReference type="EMBL" id="PIP18918.1"/>
    </source>
</evidence>
<dbReference type="Gene3D" id="3.40.50.150">
    <property type="entry name" value="Vaccinia Virus protein VP39"/>
    <property type="match status" value="1"/>
</dbReference>
<reference evidence="1 2" key="1">
    <citation type="submission" date="2017-09" db="EMBL/GenBank/DDBJ databases">
        <title>Depth-based differentiation of microbial function through sediment-hosted aquifers and enrichment of novel symbionts in the deep terrestrial subsurface.</title>
        <authorList>
            <person name="Probst A.J."/>
            <person name="Ladd B."/>
            <person name="Jarett J.K."/>
            <person name="Geller-Mcgrath D.E."/>
            <person name="Sieber C.M."/>
            <person name="Emerson J.B."/>
            <person name="Anantharaman K."/>
            <person name="Thomas B.C."/>
            <person name="Malmstrom R."/>
            <person name="Stieglmeier M."/>
            <person name="Klingl A."/>
            <person name="Woyke T."/>
            <person name="Ryan C.M."/>
            <person name="Banfield J.F."/>
        </authorList>
    </citation>
    <scope>NUCLEOTIDE SEQUENCE [LARGE SCALE GENOMIC DNA]</scope>
    <source>
        <strain evidence="1">CG23_combo_of_CG06-09_8_20_14_all_41_10</strain>
    </source>
</reference>
<proteinExistence type="predicted"/>
<organism evidence="1 2">
    <name type="scientific">Candidatus Sherwoodlollariibacterium unditelluris</name>
    <dbReference type="NCBI Taxonomy" id="1974757"/>
    <lineage>
        <taxon>Bacteria</taxon>
        <taxon>Pseudomonadati</taxon>
        <taxon>Candidatus Omnitrophota</taxon>
        <taxon>Candidatus Sherwoodlollariibacterium</taxon>
    </lineage>
</organism>
<comment type="caution">
    <text evidence="1">The sequence shown here is derived from an EMBL/GenBank/DDBJ whole genome shotgun (WGS) entry which is preliminary data.</text>
</comment>
<evidence type="ECO:0008006" key="3">
    <source>
        <dbReference type="Google" id="ProtNLM"/>
    </source>
</evidence>
<dbReference type="Proteomes" id="UP000231292">
    <property type="component" value="Unassembled WGS sequence"/>
</dbReference>
<dbReference type="EMBL" id="PCRK01000146">
    <property type="protein sequence ID" value="PIP18918.1"/>
    <property type="molecule type" value="Genomic_DNA"/>
</dbReference>
<accession>A0A2G9YI49</accession>
<dbReference type="InterPro" id="IPR029063">
    <property type="entry name" value="SAM-dependent_MTases_sf"/>
</dbReference>
<protein>
    <recommendedName>
        <fullName evidence="3">Protein-L-isoaspartate O-methyltransferase</fullName>
    </recommendedName>
</protein>
<name>A0A2G9YI49_9BACT</name>
<dbReference type="Pfam" id="PF01135">
    <property type="entry name" value="PCMT"/>
    <property type="match status" value="1"/>
</dbReference>